<feature type="compositionally biased region" description="Polar residues" evidence="1">
    <location>
        <begin position="22"/>
        <end position="44"/>
    </location>
</feature>
<evidence type="ECO:0000313" key="3">
    <source>
        <dbReference type="Proteomes" id="UP000231279"/>
    </source>
</evidence>
<dbReference type="InterPro" id="IPR004252">
    <property type="entry name" value="Probable_transposase_24"/>
</dbReference>
<protein>
    <recommendedName>
        <fullName evidence="4">Transposase, Ptta/En/Spm, plant</fullName>
    </recommendedName>
</protein>
<reference evidence="3" key="1">
    <citation type="journal article" date="2018" name="Gigascience">
        <title>Genome assembly of the Pink Ipe (Handroanthus impetiginosus, Bignoniaceae), a highly valued, ecologically keystone Neotropical timber forest tree.</title>
        <authorList>
            <person name="Silva-Junior O.B."/>
            <person name="Grattapaglia D."/>
            <person name="Novaes E."/>
            <person name="Collevatti R.G."/>
        </authorList>
    </citation>
    <scope>NUCLEOTIDE SEQUENCE [LARGE SCALE GENOMIC DNA]</scope>
    <source>
        <strain evidence="3">cv. UFG-1</strain>
    </source>
</reference>
<evidence type="ECO:0000313" key="2">
    <source>
        <dbReference type="EMBL" id="PIN07707.1"/>
    </source>
</evidence>
<feature type="compositionally biased region" description="Basic residues" evidence="1">
    <location>
        <begin position="1"/>
        <end position="10"/>
    </location>
</feature>
<comment type="caution">
    <text evidence="2">The sequence shown here is derived from an EMBL/GenBank/DDBJ whole genome shotgun (WGS) entry which is preliminary data.</text>
</comment>
<dbReference type="EMBL" id="NKXS01004013">
    <property type="protein sequence ID" value="PIN07707.1"/>
    <property type="molecule type" value="Genomic_DNA"/>
</dbReference>
<evidence type="ECO:0008006" key="4">
    <source>
        <dbReference type="Google" id="ProtNLM"/>
    </source>
</evidence>
<dbReference type="OrthoDB" id="1429956at2759"/>
<accession>A0A2G9GQY8</accession>
<evidence type="ECO:0000256" key="1">
    <source>
        <dbReference type="SAM" id="MobiDB-lite"/>
    </source>
</evidence>
<proteinExistence type="predicted"/>
<dbReference type="Pfam" id="PF03004">
    <property type="entry name" value="Transposase_24"/>
    <property type="match status" value="1"/>
</dbReference>
<dbReference type="Proteomes" id="UP000231279">
    <property type="component" value="Unassembled WGS sequence"/>
</dbReference>
<sequence>MATVRGRKRALLSGRAPVTRTGGPSRSATPMTSGSTSQNPSIETSGSPSEAPPSAPSSSRAPSSRVGASLLSVPIRSDSDHVSPGDVHVSLAHVCTCSFCINVFVDSITFLLPRASRDITSIIKGSYTGAWKTWREVPIDQRNLWFEKFKGLYHWAPEKDEIIRQAFNYVASDRLKEILTRARDSASKKSNGSKDPNVYVKSGPPLWMPAIVWNVLCSPSHWGSERWQNLSLQNKQNRRTLKDGMMVTHTGGSINFEIHSENMMREKEQEPTPLEFYLCTHTSKKTKGFVCKKAKRVWDDYHRLEAEKYGDDPSSQPGFDTMLWINTASSDGPSCNRTFGFGSAYTANETILRSSRNNMNTDRFQAQLQRSETYKELVRYKEKVENLTQ</sequence>
<keyword evidence="3" id="KW-1185">Reference proteome</keyword>
<name>A0A2G9GQY8_9LAMI</name>
<feature type="region of interest" description="Disordered" evidence="1">
    <location>
        <begin position="1"/>
        <end position="64"/>
    </location>
</feature>
<organism evidence="2 3">
    <name type="scientific">Handroanthus impetiginosus</name>
    <dbReference type="NCBI Taxonomy" id="429701"/>
    <lineage>
        <taxon>Eukaryota</taxon>
        <taxon>Viridiplantae</taxon>
        <taxon>Streptophyta</taxon>
        <taxon>Embryophyta</taxon>
        <taxon>Tracheophyta</taxon>
        <taxon>Spermatophyta</taxon>
        <taxon>Magnoliopsida</taxon>
        <taxon>eudicotyledons</taxon>
        <taxon>Gunneridae</taxon>
        <taxon>Pentapetalae</taxon>
        <taxon>asterids</taxon>
        <taxon>lamiids</taxon>
        <taxon>Lamiales</taxon>
        <taxon>Bignoniaceae</taxon>
        <taxon>Crescentiina</taxon>
        <taxon>Tabebuia alliance</taxon>
        <taxon>Handroanthus</taxon>
    </lineage>
</organism>
<gene>
    <name evidence="2" type="ORF">CDL12_19725</name>
</gene>
<dbReference type="STRING" id="429701.A0A2G9GQY8"/>
<dbReference type="AlphaFoldDB" id="A0A2G9GQY8"/>